<dbReference type="Pfam" id="PF02597">
    <property type="entry name" value="ThiS"/>
    <property type="match status" value="1"/>
</dbReference>
<dbReference type="NCBIfam" id="NF041918">
    <property type="entry name" value="SAMP1"/>
    <property type="match status" value="1"/>
</dbReference>
<name>A0A832ZUZ9_CALS0</name>
<dbReference type="InterPro" id="IPR012675">
    <property type="entry name" value="Beta-grasp_dom_sf"/>
</dbReference>
<dbReference type="CDD" id="cd17074">
    <property type="entry name" value="Ubl_CysO_like"/>
    <property type="match status" value="1"/>
</dbReference>
<dbReference type="PANTHER" id="PTHR38031:SF1">
    <property type="entry name" value="SULFUR CARRIER PROTEIN CYSO"/>
    <property type="match status" value="1"/>
</dbReference>
<sequence>MEVRVYLPTPLRQYAEGREYVVVSASTVGEALQRLVERFSGLRRHLYSDSGQLRSFVNVFVNEEDIRHLNGEDTPLKEGDTIYIIPAIAGGEGHA</sequence>
<evidence type="ECO:0000313" key="2">
    <source>
        <dbReference type="Proteomes" id="UP000608579"/>
    </source>
</evidence>
<dbReference type="PANTHER" id="PTHR38031">
    <property type="entry name" value="SULFUR CARRIER PROTEIN SLR0821-RELATED"/>
    <property type="match status" value="1"/>
</dbReference>
<dbReference type="InterPro" id="IPR052045">
    <property type="entry name" value="Sulfur_Carrier/Prot_Modifier"/>
</dbReference>
<dbReference type="InterPro" id="IPR003749">
    <property type="entry name" value="ThiS/MoaD-like"/>
</dbReference>
<protein>
    <submittedName>
        <fullName evidence="1">MoaD/ThiS family protein</fullName>
    </submittedName>
</protein>
<comment type="caution">
    <text evidence="1">The sequence shown here is derived from an EMBL/GenBank/DDBJ whole genome shotgun (WGS) entry which is preliminary data.</text>
</comment>
<dbReference type="Gene3D" id="3.10.20.30">
    <property type="match status" value="1"/>
</dbReference>
<dbReference type="Proteomes" id="UP000608579">
    <property type="component" value="Unassembled WGS sequence"/>
</dbReference>
<organism evidence="1 2">
    <name type="scientific">Caldiarchaeum subterraneum</name>
    <dbReference type="NCBI Taxonomy" id="311458"/>
    <lineage>
        <taxon>Archaea</taxon>
        <taxon>Nitrososphaerota</taxon>
        <taxon>Candidatus Caldarchaeales</taxon>
        <taxon>Candidatus Caldarchaeaceae</taxon>
        <taxon>Candidatus Caldarchaeum</taxon>
    </lineage>
</organism>
<accession>A0A832ZUZ9</accession>
<reference evidence="1" key="1">
    <citation type="journal article" date="2020" name="ISME J.">
        <title>Gammaproteobacteria mediating utilization of methyl-, sulfur- and petroleum organic compounds in deep ocean hydrothermal plumes.</title>
        <authorList>
            <person name="Zhou Z."/>
            <person name="Liu Y."/>
            <person name="Pan J."/>
            <person name="Cron B.R."/>
            <person name="Toner B.M."/>
            <person name="Anantharaman K."/>
            <person name="Breier J.A."/>
            <person name="Dick G.J."/>
            <person name="Li M."/>
        </authorList>
    </citation>
    <scope>NUCLEOTIDE SEQUENCE</scope>
    <source>
        <strain evidence="1">SZUA-1515</strain>
    </source>
</reference>
<dbReference type="EMBL" id="DQVM01000037">
    <property type="protein sequence ID" value="HIQ29337.1"/>
    <property type="molecule type" value="Genomic_DNA"/>
</dbReference>
<dbReference type="InterPro" id="IPR016155">
    <property type="entry name" value="Mopterin_synth/thiamin_S_b"/>
</dbReference>
<evidence type="ECO:0000313" key="1">
    <source>
        <dbReference type="EMBL" id="HIQ29337.1"/>
    </source>
</evidence>
<dbReference type="SUPFAM" id="SSF54285">
    <property type="entry name" value="MoaD/ThiS"/>
    <property type="match status" value="1"/>
</dbReference>
<dbReference type="InterPro" id="IPR054834">
    <property type="entry name" value="SAMP1_3"/>
</dbReference>
<proteinExistence type="predicted"/>
<dbReference type="AlphaFoldDB" id="A0A832ZUZ9"/>
<gene>
    <name evidence="1" type="ORF">EYH45_02100</name>
</gene>